<sequence>MHFTGIDQETKPVRPAPKSGSCKVKVLPRGKFSRTGEIKRKQWDSTPYIGHSGFNRRTVCKNLQLPVPTPDYTCVPVKRTKRLSNGEIEEREVLVCQENWKPAVWACGPQNMVHVMQCHKWGAGISRTDLTPLPNNYRILFCLGSDQTKTEDVYAHPVVCEISNGAASQDRGRLFDEGSLAAGGNHDICCCWNRLPGCWRES</sequence>
<dbReference type="Proteomes" id="UP000678393">
    <property type="component" value="Unassembled WGS sequence"/>
</dbReference>
<proteinExistence type="predicted"/>
<evidence type="ECO:0000313" key="2">
    <source>
        <dbReference type="EMBL" id="CAG5126575.1"/>
    </source>
</evidence>
<accession>A0A8S3ZF78</accession>
<dbReference type="EMBL" id="CAJHNH020002391">
    <property type="protein sequence ID" value="CAG5126575.1"/>
    <property type="molecule type" value="Genomic_DNA"/>
</dbReference>
<organism evidence="2 3">
    <name type="scientific">Candidula unifasciata</name>
    <dbReference type="NCBI Taxonomy" id="100452"/>
    <lineage>
        <taxon>Eukaryota</taxon>
        <taxon>Metazoa</taxon>
        <taxon>Spiralia</taxon>
        <taxon>Lophotrochozoa</taxon>
        <taxon>Mollusca</taxon>
        <taxon>Gastropoda</taxon>
        <taxon>Heterobranchia</taxon>
        <taxon>Euthyneura</taxon>
        <taxon>Panpulmonata</taxon>
        <taxon>Eupulmonata</taxon>
        <taxon>Stylommatophora</taxon>
        <taxon>Helicina</taxon>
        <taxon>Helicoidea</taxon>
        <taxon>Geomitridae</taxon>
        <taxon>Candidula</taxon>
    </lineage>
</organism>
<reference evidence="2" key="1">
    <citation type="submission" date="2021-04" db="EMBL/GenBank/DDBJ databases">
        <authorList>
            <consortium name="Molecular Ecology Group"/>
        </authorList>
    </citation>
    <scope>NUCLEOTIDE SEQUENCE</scope>
</reference>
<evidence type="ECO:0000313" key="3">
    <source>
        <dbReference type="Proteomes" id="UP000678393"/>
    </source>
</evidence>
<dbReference type="AlphaFoldDB" id="A0A8S3ZF78"/>
<name>A0A8S3ZF78_9EUPU</name>
<evidence type="ECO:0000256" key="1">
    <source>
        <dbReference type="SAM" id="MobiDB-lite"/>
    </source>
</evidence>
<gene>
    <name evidence="2" type="ORF">CUNI_LOCUS12133</name>
</gene>
<feature type="region of interest" description="Disordered" evidence="1">
    <location>
        <begin position="1"/>
        <end position="21"/>
    </location>
</feature>
<keyword evidence="3" id="KW-1185">Reference proteome</keyword>
<protein>
    <submittedName>
        <fullName evidence="2">Uncharacterized protein</fullName>
    </submittedName>
</protein>
<comment type="caution">
    <text evidence="2">The sequence shown here is derived from an EMBL/GenBank/DDBJ whole genome shotgun (WGS) entry which is preliminary data.</text>
</comment>